<feature type="transmembrane region" description="Helical" evidence="2">
    <location>
        <begin position="624"/>
        <end position="646"/>
    </location>
</feature>
<proteinExistence type="predicted"/>
<evidence type="ECO:0000256" key="1">
    <source>
        <dbReference type="SAM" id="MobiDB-lite"/>
    </source>
</evidence>
<dbReference type="Proteomes" id="UP000249789">
    <property type="component" value="Unassembled WGS sequence"/>
</dbReference>
<organism evidence="4 5">
    <name type="scientific">Aspergillus fijiensis CBS 313.89</name>
    <dbReference type="NCBI Taxonomy" id="1448319"/>
    <lineage>
        <taxon>Eukaryota</taxon>
        <taxon>Fungi</taxon>
        <taxon>Dikarya</taxon>
        <taxon>Ascomycota</taxon>
        <taxon>Pezizomycotina</taxon>
        <taxon>Eurotiomycetes</taxon>
        <taxon>Eurotiomycetidae</taxon>
        <taxon>Eurotiales</taxon>
        <taxon>Aspergillaceae</taxon>
        <taxon>Aspergillus</taxon>
    </lineage>
</organism>
<feature type="transmembrane region" description="Helical" evidence="2">
    <location>
        <begin position="526"/>
        <end position="546"/>
    </location>
</feature>
<evidence type="ECO:0000313" key="5">
    <source>
        <dbReference type="Proteomes" id="UP000249789"/>
    </source>
</evidence>
<dbReference type="InterPro" id="IPR046623">
    <property type="entry name" value="DUF6536"/>
</dbReference>
<name>A0A8G1W288_9EURO</name>
<keyword evidence="5" id="KW-1185">Reference proteome</keyword>
<feature type="region of interest" description="Disordered" evidence="1">
    <location>
        <begin position="677"/>
        <end position="699"/>
    </location>
</feature>
<feature type="transmembrane region" description="Helical" evidence="2">
    <location>
        <begin position="582"/>
        <end position="604"/>
    </location>
</feature>
<dbReference type="VEuPathDB" id="FungiDB:BO72DRAFT_420516"/>
<dbReference type="RefSeq" id="XP_040805775.1">
    <property type="nucleotide sequence ID" value="XM_040942718.1"/>
</dbReference>
<keyword evidence="2" id="KW-0472">Membrane</keyword>
<feature type="transmembrane region" description="Helical" evidence="2">
    <location>
        <begin position="369"/>
        <end position="391"/>
    </location>
</feature>
<keyword evidence="2" id="KW-0812">Transmembrane</keyword>
<protein>
    <recommendedName>
        <fullName evidence="3">DUF6536 domain-containing protein</fullName>
    </recommendedName>
</protein>
<feature type="transmembrane region" description="Helical" evidence="2">
    <location>
        <begin position="58"/>
        <end position="83"/>
    </location>
</feature>
<dbReference type="GeneID" id="63860051"/>
<dbReference type="AlphaFoldDB" id="A0A8G1W288"/>
<dbReference type="PANTHER" id="PTHR35395:SF1">
    <property type="entry name" value="DUF6536 DOMAIN-CONTAINING PROTEIN"/>
    <property type="match status" value="1"/>
</dbReference>
<gene>
    <name evidence="4" type="ORF">BO72DRAFT_420516</name>
</gene>
<accession>A0A8G1W288</accession>
<reference evidence="4 5" key="1">
    <citation type="submission" date="2018-02" db="EMBL/GenBank/DDBJ databases">
        <title>The genomes of Aspergillus section Nigri reveals drivers in fungal speciation.</title>
        <authorList>
            <consortium name="DOE Joint Genome Institute"/>
            <person name="Vesth T.C."/>
            <person name="Nybo J."/>
            <person name="Theobald S."/>
            <person name="Brandl J."/>
            <person name="Frisvad J.C."/>
            <person name="Nielsen K.F."/>
            <person name="Lyhne E.K."/>
            <person name="Kogle M.E."/>
            <person name="Kuo A."/>
            <person name="Riley R."/>
            <person name="Clum A."/>
            <person name="Nolan M."/>
            <person name="Lipzen A."/>
            <person name="Salamov A."/>
            <person name="Henrissat B."/>
            <person name="Wiebenga A."/>
            <person name="De vries R.P."/>
            <person name="Grigoriev I.V."/>
            <person name="Mortensen U.H."/>
            <person name="Andersen M.R."/>
            <person name="Baker S.E."/>
        </authorList>
    </citation>
    <scope>NUCLEOTIDE SEQUENCE [LARGE SCALE GENOMIC DNA]</scope>
    <source>
        <strain evidence="4 5">CBS 313.89</strain>
    </source>
</reference>
<feature type="transmembrane region" description="Helical" evidence="2">
    <location>
        <begin position="168"/>
        <end position="185"/>
    </location>
</feature>
<evidence type="ECO:0000313" key="4">
    <source>
        <dbReference type="EMBL" id="RAK81765.1"/>
    </source>
</evidence>
<evidence type="ECO:0000259" key="3">
    <source>
        <dbReference type="Pfam" id="PF20163"/>
    </source>
</evidence>
<dbReference type="Pfam" id="PF20163">
    <property type="entry name" value="DUF6536"/>
    <property type="match status" value="1"/>
</dbReference>
<sequence length="735" mass="81472">MKINLIAGFSAVSHPLLASEENLDEGVVQSPIDNRGTKTARSKPITHRGRNWFQGWKFTIFGAFTASLIVLFFNLGFLLYYAYRAQIKHQIGTLLFEGNCAEVHRLSTGFHLVINILSTTLLSASNFGMQCLAAPTRRYIDRAHENGRWFDVGVPSIHNLSKISRRRLCLWLCLALSSLPFHLMYNSAIYSTTSATAYDIFAGPDSLGQKEFSSLNLTYFYDLDTGKNASFHELYSSARNGSLHRLSNDECIAAFGVTFQSAYKRLLLVTDDPGSNDTYEFVYENSVYLPIFNTRPGTSPYAWICANPLQETHSLCKRSDSLEILPRSLNNDWPVAIPNANNVASDTIVDVQYCMAEANDGYCKLQYSFPLMIIVIAFNLVKSSILAYMWLGIRNAPILTIGDAIASFLHRSDRHSRRGCLLTGREASSRNPPTQPLHEPRAFRDTRVVWSKAASGRRWALSIILWLTAIAVCVGLLIYGLSAAGGTSSIDWQQALGSSTSKTIIYGDNWPSSLTSNVLIANMPQLIFSFLYFAFNALITTMTLAAEWSGYAQQRKGLRVSQNPQREQRTNYFLSIPYRYSIPLLITSTLLHWLISQSLFMIGVEAFGSDGLRAAANDFITCGWSPAGMVGSIVVGLVLVLGVICLGRRRFESAMPVASSCSLAIAAACHPSFDPNIDDESGTSYDGENRDSELEEEDRSLARVKWGAVPVNGPIGHCTFTDGDVEMPRQGELYQ</sequence>
<dbReference type="EMBL" id="KZ824624">
    <property type="protein sequence ID" value="RAK81765.1"/>
    <property type="molecule type" value="Genomic_DNA"/>
</dbReference>
<evidence type="ECO:0000256" key="2">
    <source>
        <dbReference type="SAM" id="Phobius"/>
    </source>
</evidence>
<keyword evidence="2" id="KW-1133">Transmembrane helix</keyword>
<dbReference type="PANTHER" id="PTHR35395">
    <property type="entry name" value="DUF6536 DOMAIN-CONTAINING PROTEIN"/>
    <property type="match status" value="1"/>
</dbReference>
<feature type="domain" description="DUF6536" evidence="3">
    <location>
        <begin position="56"/>
        <end position="206"/>
    </location>
</feature>
<feature type="transmembrane region" description="Helical" evidence="2">
    <location>
        <begin position="459"/>
        <end position="481"/>
    </location>
</feature>
<dbReference type="OrthoDB" id="5429634at2759"/>